<dbReference type="AlphaFoldDB" id="A0A6N2LBP0"/>
<sequence>MPDPIESPKPYTLTQTLQGHKSSISSVKFSADGRLLGSSSADKTIKTYSLSPSNPPSSPITPLHDFQATNKASPTLPSPLIPASLSLPPTTKPSASGTSQLGPSSKPFTGTQIIFNPNSSMIVSGSFDETVRIWDVKSGKCLKVLPAHSDPVTCVDFNRDGSLIVSSSYDGLCRIWDAGTGHCIKTLIDDENPPVSFVKFSPNGKFILVGTLDNNLRLWNFSTGKFLKTYTGHANTKYCISSAFSITNGMYIVGGSEDNCIYLWELQSRKVVQKLEGHSDTVISVACHPTQNMIASGAIGSDKTVKIWTQEK</sequence>
<dbReference type="SMART" id="SM00320">
    <property type="entry name" value="WD40"/>
    <property type="match status" value="6"/>
</dbReference>
<dbReference type="FunFam" id="2.130.10.10:FF:000228">
    <property type="entry name" value="COMPASS-like H3K4 histone methylase component WDR5A"/>
    <property type="match status" value="1"/>
</dbReference>
<dbReference type="InterPro" id="IPR059122">
    <property type="entry name" value="Beta-prop_WDR5-like"/>
</dbReference>
<feature type="repeat" description="WD" evidence="3">
    <location>
        <begin position="230"/>
        <end position="274"/>
    </location>
</feature>
<dbReference type="GO" id="GO:0035097">
    <property type="term" value="C:histone methyltransferase complex"/>
    <property type="evidence" value="ECO:0007669"/>
    <property type="project" value="UniProtKB-ARBA"/>
</dbReference>
<evidence type="ECO:0000259" key="5">
    <source>
        <dbReference type="Pfam" id="PF25175"/>
    </source>
</evidence>
<dbReference type="EMBL" id="CAADRP010001335">
    <property type="protein sequence ID" value="VFU38025.1"/>
    <property type="molecule type" value="Genomic_DNA"/>
</dbReference>
<dbReference type="InterPro" id="IPR001680">
    <property type="entry name" value="WD40_rpt"/>
</dbReference>
<evidence type="ECO:0000256" key="3">
    <source>
        <dbReference type="PROSITE-ProRule" id="PRU00221"/>
    </source>
</evidence>
<reference evidence="6" key="1">
    <citation type="submission" date="2019-03" db="EMBL/GenBank/DDBJ databases">
        <authorList>
            <person name="Mank J."/>
            <person name="Almeida P."/>
        </authorList>
    </citation>
    <scope>NUCLEOTIDE SEQUENCE</scope>
    <source>
        <strain evidence="6">78183</strain>
    </source>
</reference>
<keyword evidence="1 3" id="KW-0853">WD repeat</keyword>
<feature type="domain" description="WDR5-like beta-propeller" evidence="5">
    <location>
        <begin position="113"/>
        <end position="309"/>
    </location>
</feature>
<dbReference type="Pfam" id="PF25175">
    <property type="entry name" value="Beta-prop_WDR5"/>
    <property type="match status" value="1"/>
</dbReference>
<dbReference type="CDD" id="cd00200">
    <property type="entry name" value="WD40"/>
    <property type="match status" value="1"/>
</dbReference>
<dbReference type="PRINTS" id="PR00320">
    <property type="entry name" value="GPROTEINBRPT"/>
</dbReference>
<organism evidence="6">
    <name type="scientific">Salix viminalis</name>
    <name type="common">Common osier</name>
    <name type="synonym">Basket willow</name>
    <dbReference type="NCBI Taxonomy" id="40686"/>
    <lineage>
        <taxon>Eukaryota</taxon>
        <taxon>Viridiplantae</taxon>
        <taxon>Streptophyta</taxon>
        <taxon>Embryophyta</taxon>
        <taxon>Tracheophyta</taxon>
        <taxon>Spermatophyta</taxon>
        <taxon>Magnoliopsida</taxon>
        <taxon>eudicotyledons</taxon>
        <taxon>Gunneridae</taxon>
        <taxon>Pentapetalae</taxon>
        <taxon>rosids</taxon>
        <taxon>fabids</taxon>
        <taxon>Malpighiales</taxon>
        <taxon>Salicaceae</taxon>
        <taxon>Saliceae</taxon>
        <taxon>Salix</taxon>
    </lineage>
</organism>
<feature type="repeat" description="WD" evidence="3">
    <location>
        <begin position="145"/>
        <end position="186"/>
    </location>
</feature>
<dbReference type="InterPro" id="IPR020472">
    <property type="entry name" value="WD40_PAC1"/>
</dbReference>
<proteinExistence type="predicted"/>
<dbReference type="InterPro" id="IPR015943">
    <property type="entry name" value="WD40/YVTN_repeat-like_dom_sf"/>
</dbReference>
<feature type="repeat" description="WD" evidence="3">
    <location>
        <begin position="188"/>
        <end position="229"/>
    </location>
</feature>
<dbReference type="Pfam" id="PF00400">
    <property type="entry name" value="WD40"/>
    <property type="match status" value="1"/>
</dbReference>
<dbReference type="PANTHER" id="PTHR19879">
    <property type="entry name" value="TRANSCRIPTION INITIATION FACTOR TFIID"/>
    <property type="match status" value="1"/>
</dbReference>
<dbReference type="PROSITE" id="PS50082">
    <property type="entry name" value="WD_REPEATS_2"/>
    <property type="match status" value="6"/>
</dbReference>
<feature type="region of interest" description="Disordered" evidence="4">
    <location>
        <begin position="46"/>
        <end position="104"/>
    </location>
</feature>
<dbReference type="Gene3D" id="2.130.10.10">
    <property type="entry name" value="YVTN repeat-like/Quinoprotein amine dehydrogenase"/>
    <property type="match status" value="2"/>
</dbReference>
<dbReference type="SUPFAM" id="SSF50978">
    <property type="entry name" value="WD40 repeat-like"/>
    <property type="match status" value="1"/>
</dbReference>
<protein>
    <recommendedName>
        <fullName evidence="5">WDR5-like beta-propeller domain-containing protein</fullName>
    </recommendedName>
</protein>
<feature type="repeat" description="WD" evidence="3">
    <location>
        <begin position="275"/>
        <end position="312"/>
    </location>
</feature>
<dbReference type="PANTHER" id="PTHR19879:SF9">
    <property type="entry name" value="TRANSCRIPTION INITIATION FACTOR TFIID SUBUNIT 5"/>
    <property type="match status" value="1"/>
</dbReference>
<feature type="repeat" description="WD" evidence="3">
    <location>
        <begin position="17"/>
        <end position="58"/>
    </location>
</feature>
<evidence type="ECO:0000256" key="2">
    <source>
        <dbReference type="ARBA" id="ARBA00022737"/>
    </source>
</evidence>
<name>A0A6N2LBP0_SALVM</name>
<feature type="compositionally biased region" description="Polar residues" evidence="4">
    <location>
        <begin position="92"/>
        <end position="104"/>
    </location>
</feature>
<dbReference type="InterPro" id="IPR019775">
    <property type="entry name" value="WD40_repeat_CS"/>
</dbReference>
<accession>A0A6N2LBP0</accession>
<evidence type="ECO:0000313" key="6">
    <source>
        <dbReference type="EMBL" id="VFU38025.1"/>
    </source>
</evidence>
<keyword evidence="2" id="KW-0677">Repeat</keyword>
<feature type="repeat" description="WD" evidence="3">
    <location>
        <begin position="113"/>
        <end position="144"/>
    </location>
</feature>
<dbReference type="PROSITE" id="PS00678">
    <property type="entry name" value="WD_REPEATS_1"/>
    <property type="match status" value="2"/>
</dbReference>
<dbReference type="InterPro" id="IPR036322">
    <property type="entry name" value="WD40_repeat_dom_sf"/>
</dbReference>
<evidence type="ECO:0000256" key="4">
    <source>
        <dbReference type="SAM" id="MobiDB-lite"/>
    </source>
</evidence>
<gene>
    <name evidence="6" type="ORF">SVIM_LOCUS204636</name>
</gene>
<evidence type="ECO:0000256" key="1">
    <source>
        <dbReference type="ARBA" id="ARBA00022574"/>
    </source>
</evidence>
<dbReference type="PROSITE" id="PS50294">
    <property type="entry name" value="WD_REPEATS_REGION"/>
    <property type="match status" value="5"/>
</dbReference>